<proteinExistence type="predicted"/>
<evidence type="ECO:0000313" key="2">
    <source>
        <dbReference type="Proteomes" id="UP000187406"/>
    </source>
</evidence>
<accession>A0A1Q3C221</accession>
<dbReference type="PANTHER" id="PTHR11439">
    <property type="entry name" value="GAG-POL-RELATED RETROTRANSPOSON"/>
    <property type="match status" value="1"/>
</dbReference>
<protein>
    <recommendedName>
        <fullName evidence="3">RVT_2 domain-containing protein</fullName>
    </recommendedName>
</protein>
<gene>
    <name evidence="1" type="ORF">CFOL_v3_17574</name>
</gene>
<sequence>TRYRLVRKLIYLTVTRPDIAYSVSCVNQFMHAPTKDHWEAVLRILRYLKKSPSSGLLFRPGHSISLHGFSYTVYCIYFGGNLVSWKSKKQTVVARSSAEAEY</sequence>
<dbReference type="Proteomes" id="UP000187406">
    <property type="component" value="Unassembled WGS sequence"/>
</dbReference>
<reference evidence="2" key="1">
    <citation type="submission" date="2016-04" db="EMBL/GenBank/DDBJ databases">
        <title>Cephalotus genome sequencing.</title>
        <authorList>
            <person name="Fukushima K."/>
            <person name="Hasebe M."/>
            <person name="Fang X."/>
        </authorList>
    </citation>
    <scope>NUCLEOTIDE SEQUENCE [LARGE SCALE GENOMIC DNA]</scope>
    <source>
        <strain evidence="2">cv. St1</strain>
    </source>
</reference>
<keyword evidence="2" id="KW-1185">Reference proteome</keyword>
<dbReference type="EMBL" id="BDDD01001186">
    <property type="protein sequence ID" value="GAV74093.1"/>
    <property type="molecule type" value="Genomic_DNA"/>
</dbReference>
<dbReference type="AlphaFoldDB" id="A0A1Q3C221"/>
<name>A0A1Q3C221_CEPFO</name>
<dbReference type="OrthoDB" id="1296755at2759"/>
<dbReference type="STRING" id="3775.A0A1Q3C221"/>
<dbReference type="PANTHER" id="PTHR11439:SF467">
    <property type="entry name" value="INTEGRASE CATALYTIC DOMAIN-CONTAINING PROTEIN"/>
    <property type="match status" value="1"/>
</dbReference>
<evidence type="ECO:0008006" key="3">
    <source>
        <dbReference type="Google" id="ProtNLM"/>
    </source>
</evidence>
<dbReference type="InParanoid" id="A0A1Q3C221"/>
<feature type="non-terminal residue" evidence="1">
    <location>
        <position position="1"/>
    </location>
</feature>
<comment type="caution">
    <text evidence="1">The sequence shown here is derived from an EMBL/GenBank/DDBJ whole genome shotgun (WGS) entry which is preliminary data.</text>
</comment>
<organism evidence="1 2">
    <name type="scientific">Cephalotus follicularis</name>
    <name type="common">Albany pitcher plant</name>
    <dbReference type="NCBI Taxonomy" id="3775"/>
    <lineage>
        <taxon>Eukaryota</taxon>
        <taxon>Viridiplantae</taxon>
        <taxon>Streptophyta</taxon>
        <taxon>Embryophyta</taxon>
        <taxon>Tracheophyta</taxon>
        <taxon>Spermatophyta</taxon>
        <taxon>Magnoliopsida</taxon>
        <taxon>eudicotyledons</taxon>
        <taxon>Gunneridae</taxon>
        <taxon>Pentapetalae</taxon>
        <taxon>rosids</taxon>
        <taxon>fabids</taxon>
        <taxon>Oxalidales</taxon>
        <taxon>Cephalotaceae</taxon>
        <taxon>Cephalotus</taxon>
    </lineage>
</organism>
<evidence type="ECO:0000313" key="1">
    <source>
        <dbReference type="EMBL" id="GAV74093.1"/>
    </source>
</evidence>